<gene>
    <name evidence="2" type="ORF">P691DRAFT_785272</name>
</gene>
<name>A0A9P5X981_9AGAR</name>
<evidence type="ECO:0000313" key="3">
    <source>
        <dbReference type="Proteomes" id="UP000807342"/>
    </source>
</evidence>
<evidence type="ECO:0000313" key="2">
    <source>
        <dbReference type="EMBL" id="KAF9445415.1"/>
    </source>
</evidence>
<feature type="non-terminal residue" evidence="2">
    <location>
        <position position="1"/>
    </location>
</feature>
<comment type="caution">
    <text evidence="2">The sequence shown here is derived from an EMBL/GenBank/DDBJ whole genome shotgun (WGS) entry which is preliminary data.</text>
</comment>
<feature type="region of interest" description="Disordered" evidence="1">
    <location>
        <begin position="1"/>
        <end position="22"/>
    </location>
</feature>
<keyword evidence="3" id="KW-1185">Reference proteome</keyword>
<dbReference type="EMBL" id="MU151303">
    <property type="protein sequence ID" value="KAF9445415.1"/>
    <property type="molecule type" value="Genomic_DNA"/>
</dbReference>
<feature type="compositionally biased region" description="Acidic residues" evidence="1">
    <location>
        <begin position="12"/>
        <end position="21"/>
    </location>
</feature>
<reference evidence="2" key="1">
    <citation type="submission" date="2020-11" db="EMBL/GenBank/DDBJ databases">
        <authorList>
            <consortium name="DOE Joint Genome Institute"/>
            <person name="Ahrendt S."/>
            <person name="Riley R."/>
            <person name="Andreopoulos W."/>
            <person name="Labutti K."/>
            <person name="Pangilinan J."/>
            <person name="Ruiz-Duenas F.J."/>
            <person name="Barrasa J.M."/>
            <person name="Sanchez-Garcia M."/>
            <person name="Camarero S."/>
            <person name="Miyauchi S."/>
            <person name="Serrano A."/>
            <person name="Linde D."/>
            <person name="Babiker R."/>
            <person name="Drula E."/>
            <person name="Ayuso-Fernandez I."/>
            <person name="Pacheco R."/>
            <person name="Padilla G."/>
            <person name="Ferreira P."/>
            <person name="Barriuso J."/>
            <person name="Kellner H."/>
            <person name="Castanera R."/>
            <person name="Alfaro M."/>
            <person name="Ramirez L."/>
            <person name="Pisabarro A.G."/>
            <person name="Kuo A."/>
            <person name="Tritt A."/>
            <person name="Lipzen A."/>
            <person name="He G."/>
            <person name="Yan M."/>
            <person name="Ng V."/>
            <person name="Cullen D."/>
            <person name="Martin F."/>
            <person name="Rosso M.-N."/>
            <person name="Henrissat B."/>
            <person name="Hibbett D."/>
            <person name="Martinez A.T."/>
            <person name="Grigoriev I.V."/>
        </authorList>
    </citation>
    <scope>NUCLEOTIDE SEQUENCE</scope>
    <source>
        <strain evidence="2">MF-IS2</strain>
    </source>
</reference>
<protein>
    <submittedName>
        <fullName evidence="2">Uncharacterized protein</fullName>
    </submittedName>
</protein>
<dbReference type="Proteomes" id="UP000807342">
    <property type="component" value="Unassembled WGS sequence"/>
</dbReference>
<evidence type="ECO:0000256" key="1">
    <source>
        <dbReference type="SAM" id="MobiDB-lite"/>
    </source>
</evidence>
<organism evidence="2 3">
    <name type="scientific">Macrolepiota fuliginosa MF-IS2</name>
    <dbReference type="NCBI Taxonomy" id="1400762"/>
    <lineage>
        <taxon>Eukaryota</taxon>
        <taxon>Fungi</taxon>
        <taxon>Dikarya</taxon>
        <taxon>Basidiomycota</taxon>
        <taxon>Agaricomycotina</taxon>
        <taxon>Agaricomycetes</taxon>
        <taxon>Agaricomycetidae</taxon>
        <taxon>Agaricales</taxon>
        <taxon>Agaricineae</taxon>
        <taxon>Agaricaceae</taxon>
        <taxon>Macrolepiota</taxon>
    </lineage>
</organism>
<sequence length="252" mass="28240">GAPQPSLPPIHEEDERDDDDMAPFGLGLDNDYDFHDTYGVFSATERDLFYILGNQLRKESLPGTVDIPFLQLEEWVEEYARQGFKKRFGFEYDGDKSVVPEKGGGIVLPFSSLFHLKKHPATDAEVLKWVHASVLSADNRVAARDRIINIVRETVVQSVNDGAVAINQWFTAGTPVSGQIFEDKENKGYDMQMRAYYLFVHAKLQVITTWRDPWSFAPQSTGASASASGAAPVKTVKEYIHIPPQRFSSVID</sequence>
<dbReference type="AlphaFoldDB" id="A0A9P5X981"/>
<accession>A0A9P5X981</accession>
<proteinExistence type="predicted"/>